<organism evidence="1 2">
    <name type="scientific">Bacillus phage JL</name>
    <dbReference type="NCBI Taxonomy" id="1296655"/>
    <lineage>
        <taxon>Viruses</taxon>
        <taxon>Duplodnaviria</taxon>
        <taxon>Heunggongvirae</taxon>
        <taxon>Uroviricota</taxon>
        <taxon>Caudoviricetes</taxon>
        <taxon>Herelleviridae</taxon>
        <taxon>Spounavirinae</taxon>
        <taxon>Siminovitchvirus</taxon>
        <taxon>Siminovitchvirus JL</taxon>
    </lineage>
</organism>
<reference evidence="1 2" key="1">
    <citation type="journal article" date="2014" name="Genome Announc.">
        <title>Genome Sequences of Three Novel Bacillus cereus Bacteriophages.</title>
        <authorList>
            <person name="Grose J.H."/>
            <person name="Jensen J.D."/>
            <person name="Merrill B.D."/>
            <person name="Fisher J.N."/>
            <person name="Burnett S.H."/>
            <person name="Breakwell D.P."/>
        </authorList>
    </citation>
    <scope>NUCLEOTIDE SEQUENCE [LARGE SCALE GENOMIC DNA]</scope>
</reference>
<keyword evidence="2" id="KW-1185">Reference proteome</keyword>
<dbReference type="GeneID" id="26642298"/>
<dbReference type="EMBL" id="KC595512">
    <property type="protein sequence ID" value="AGR46849.1"/>
    <property type="molecule type" value="Genomic_DNA"/>
</dbReference>
<accession>S5MAP8</accession>
<name>S5MAP8_9CAUD</name>
<protein>
    <submittedName>
        <fullName evidence="1">Uncharacterized protein</fullName>
    </submittedName>
</protein>
<dbReference type="KEGG" id="vg:26642298"/>
<sequence length="98" mass="11159">MAEAKKRCTACEKWLDFDEFHRDSKSPDGRVRKCKLCTKMNRGAKKPITKSRSVSLMSIRLSKAISTLAKRMKIPVSIQVNNDTTITVIINREESSDE</sequence>
<proteinExistence type="predicted"/>
<dbReference type="RefSeq" id="YP_009215956.1">
    <property type="nucleotide sequence ID" value="NC_028982.1"/>
</dbReference>
<evidence type="ECO:0000313" key="2">
    <source>
        <dbReference type="Proteomes" id="UP000015092"/>
    </source>
</evidence>
<evidence type="ECO:0000313" key="1">
    <source>
        <dbReference type="EMBL" id="AGR46849.1"/>
    </source>
</evidence>
<gene>
    <name evidence="1" type="ORF">JL_180</name>
</gene>
<dbReference type="Proteomes" id="UP000015092">
    <property type="component" value="Segment"/>
</dbReference>
<dbReference type="OrthoDB" id="33418at10239"/>